<gene>
    <name evidence="2" type="ORF">WT27_13455</name>
</gene>
<proteinExistence type="predicted"/>
<accession>A0A106DR33</accession>
<reference evidence="2 3" key="1">
    <citation type="submission" date="2015-11" db="EMBL/GenBank/DDBJ databases">
        <title>Expanding the genomic diversity of Burkholderia species for the development of highly accurate diagnostics.</title>
        <authorList>
            <person name="Sahl J."/>
            <person name="Keim P."/>
            <person name="Wagner D."/>
        </authorList>
    </citation>
    <scope>NUCLEOTIDE SEQUENCE [LARGE SCALE GENOMIC DNA]</scope>
    <source>
        <strain evidence="2 3">MSMB1301WGS</strain>
    </source>
</reference>
<dbReference type="EMBL" id="LPEQ01000113">
    <property type="protein sequence ID" value="KVV40926.1"/>
    <property type="molecule type" value="Genomic_DNA"/>
</dbReference>
<sequence>MKFAILPMVFALAYMGITLQAGQLAGAVPGASSHGQMDNVAYAVAQQAELYGARCIEAAIAAPGLVSDNIPVTLPTGVAAPTSAGCMTRANALGGRDVYGWIDAPSGVPGQILVDSEFNTAWHRVFVQGSAVNLVTGQGYVVPSNIPAGTVVDWIKTNP</sequence>
<evidence type="ECO:0000256" key="1">
    <source>
        <dbReference type="SAM" id="SignalP"/>
    </source>
</evidence>
<keyword evidence="1" id="KW-0732">Signal</keyword>
<name>A0A106DR33_9BURK</name>
<evidence type="ECO:0000313" key="3">
    <source>
        <dbReference type="Proteomes" id="UP000062317"/>
    </source>
</evidence>
<dbReference type="RefSeq" id="WP_060108247.1">
    <property type="nucleotide sequence ID" value="NZ_LPEQ01000113.1"/>
</dbReference>
<feature type="chain" id="PRO_5007126212" evidence="1">
    <location>
        <begin position="22"/>
        <end position="159"/>
    </location>
</feature>
<dbReference type="Proteomes" id="UP000062317">
    <property type="component" value="Unassembled WGS sequence"/>
</dbReference>
<comment type="caution">
    <text evidence="2">The sequence shown here is derived from an EMBL/GenBank/DDBJ whole genome shotgun (WGS) entry which is preliminary data.</text>
</comment>
<keyword evidence="3" id="KW-1185">Reference proteome</keyword>
<organism evidence="2 3">
    <name type="scientific">Burkholderia territorii</name>
    <dbReference type="NCBI Taxonomy" id="1503055"/>
    <lineage>
        <taxon>Bacteria</taxon>
        <taxon>Pseudomonadati</taxon>
        <taxon>Pseudomonadota</taxon>
        <taxon>Betaproteobacteria</taxon>
        <taxon>Burkholderiales</taxon>
        <taxon>Burkholderiaceae</taxon>
        <taxon>Burkholderia</taxon>
        <taxon>Burkholderia cepacia complex</taxon>
    </lineage>
</organism>
<dbReference type="AlphaFoldDB" id="A0A106DR33"/>
<evidence type="ECO:0000313" key="2">
    <source>
        <dbReference type="EMBL" id="KVV40926.1"/>
    </source>
</evidence>
<protein>
    <submittedName>
        <fullName evidence="2">Uncharacterized protein</fullName>
    </submittedName>
</protein>
<feature type="signal peptide" evidence="1">
    <location>
        <begin position="1"/>
        <end position="21"/>
    </location>
</feature>